<comment type="caution">
    <text evidence="1">The sequence shown here is derived from an EMBL/GenBank/DDBJ whole genome shotgun (WGS) entry which is preliminary data.</text>
</comment>
<dbReference type="Proteomes" id="UP000576209">
    <property type="component" value="Unassembled WGS sequence"/>
</dbReference>
<name>A0A840EG30_9BACT</name>
<dbReference type="EMBL" id="JACIFF010000009">
    <property type="protein sequence ID" value="MBB4080769.1"/>
    <property type="molecule type" value="Genomic_DNA"/>
</dbReference>
<evidence type="ECO:0000313" key="2">
    <source>
        <dbReference type="Proteomes" id="UP000576209"/>
    </source>
</evidence>
<proteinExistence type="predicted"/>
<protein>
    <submittedName>
        <fullName evidence="1">Uncharacterized protein</fullName>
    </submittedName>
</protein>
<evidence type="ECO:0000313" key="1">
    <source>
        <dbReference type="EMBL" id="MBB4080769.1"/>
    </source>
</evidence>
<gene>
    <name evidence="1" type="ORF">GGR28_003404</name>
</gene>
<sequence length="105" mass="11864">MAMIDCAAHGNQSVVFVFSEDAKHFLTRTNFEDAEDWTVYVILLDELIEWHVLMKTDTFHLSASSLGTLGEEIIDRSMPVCKACVESVFGNLWTNLSIKQYKSSS</sequence>
<organism evidence="1 2">
    <name type="scientific">Neolewinella aquimaris</name>
    <dbReference type="NCBI Taxonomy" id="1835722"/>
    <lineage>
        <taxon>Bacteria</taxon>
        <taxon>Pseudomonadati</taxon>
        <taxon>Bacteroidota</taxon>
        <taxon>Saprospiria</taxon>
        <taxon>Saprospirales</taxon>
        <taxon>Lewinellaceae</taxon>
        <taxon>Neolewinella</taxon>
    </lineage>
</organism>
<keyword evidence="2" id="KW-1185">Reference proteome</keyword>
<dbReference type="RefSeq" id="WP_183496994.1">
    <property type="nucleotide sequence ID" value="NZ_JACIFF010000009.1"/>
</dbReference>
<dbReference type="AlphaFoldDB" id="A0A840EG30"/>
<accession>A0A840EG30</accession>
<reference evidence="1 2" key="1">
    <citation type="submission" date="2020-08" db="EMBL/GenBank/DDBJ databases">
        <title>Genomic Encyclopedia of Type Strains, Phase IV (KMG-IV): sequencing the most valuable type-strain genomes for metagenomic binning, comparative biology and taxonomic classification.</title>
        <authorList>
            <person name="Goeker M."/>
        </authorList>
    </citation>
    <scope>NUCLEOTIDE SEQUENCE [LARGE SCALE GENOMIC DNA]</scope>
    <source>
        <strain evidence="1 2">DSM 105137</strain>
    </source>
</reference>